<evidence type="ECO:0000313" key="2">
    <source>
        <dbReference type="EMBL" id="GFY17805.1"/>
    </source>
</evidence>
<protein>
    <submittedName>
        <fullName evidence="2">Uncharacterized protein</fullName>
    </submittedName>
</protein>
<proteinExistence type="predicted"/>
<dbReference type="AlphaFoldDB" id="A0A8X6SUU2"/>
<evidence type="ECO:0000313" key="3">
    <source>
        <dbReference type="Proteomes" id="UP000887159"/>
    </source>
</evidence>
<dbReference type="EMBL" id="BMAU01021346">
    <property type="protein sequence ID" value="GFY17805.1"/>
    <property type="molecule type" value="Genomic_DNA"/>
</dbReference>
<gene>
    <name evidence="2" type="primary">NCL1_51054</name>
    <name evidence="2" type="ORF">TNCV_1075401</name>
</gene>
<accession>A0A8X6SUU2</accession>
<organism evidence="2 3">
    <name type="scientific">Trichonephila clavipes</name>
    <name type="common">Golden silk orbweaver</name>
    <name type="synonym">Nephila clavipes</name>
    <dbReference type="NCBI Taxonomy" id="2585209"/>
    <lineage>
        <taxon>Eukaryota</taxon>
        <taxon>Metazoa</taxon>
        <taxon>Ecdysozoa</taxon>
        <taxon>Arthropoda</taxon>
        <taxon>Chelicerata</taxon>
        <taxon>Arachnida</taxon>
        <taxon>Araneae</taxon>
        <taxon>Araneomorphae</taxon>
        <taxon>Entelegynae</taxon>
        <taxon>Araneoidea</taxon>
        <taxon>Nephilidae</taxon>
        <taxon>Trichonephila</taxon>
    </lineage>
</organism>
<reference evidence="2" key="1">
    <citation type="submission" date="2020-08" db="EMBL/GenBank/DDBJ databases">
        <title>Multicomponent nature underlies the extraordinary mechanical properties of spider dragline silk.</title>
        <authorList>
            <person name="Kono N."/>
            <person name="Nakamura H."/>
            <person name="Mori M."/>
            <person name="Yoshida Y."/>
            <person name="Ohtoshi R."/>
            <person name="Malay A.D."/>
            <person name="Moran D.A.P."/>
            <person name="Tomita M."/>
            <person name="Numata K."/>
            <person name="Arakawa K."/>
        </authorList>
    </citation>
    <scope>NUCLEOTIDE SEQUENCE</scope>
</reference>
<name>A0A8X6SUU2_TRICX</name>
<sequence length="106" mass="12134">MEISPTTTTYFRNDGLDEVILYLGHYAHQIIHVSISFYSDEGLRLNESDYEESEESADVIDNIPVNPDMYVTGDSTEWIPHNSNDPGRFVTQKVLRQSSGHKLRET</sequence>
<keyword evidence="3" id="KW-1185">Reference proteome</keyword>
<feature type="region of interest" description="Disordered" evidence="1">
    <location>
        <begin position="80"/>
        <end position="106"/>
    </location>
</feature>
<comment type="caution">
    <text evidence="2">The sequence shown here is derived from an EMBL/GenBank/DDBJ whole genome shotgun (WGS) entry which is preliminary data.</text>
</comment>
<evidence type="ECO:0000256" key="1">
    <source>
        <dbReference type="SAM" id="MobiDB-lite"/>
    </source>
</evidence>
<dbReference type="Proteomes" id="UP000887159">
    <property type="component" value="Unassembled WGS sequence"/>
</dbReference>